<sequence length="98" mass="11400">MATVTKKELIDRIADLTNEKRVVVKKVVQSFLDEMIDELAKGNRMEFRDFGVFESRVRAARVAQNPKTMDRVDVPEKRTIKFKMGRLMKVKLQEADKS</sequence>
<dbReference type="SMART" id="SM00411">
    <property type="entry name" value="BHL"/>
    <property type="match status" value="1"/>
</dbReference>
<evidence type="ECO:0000256" key="2">
    <source>
        <dbReference type="ARBA" id="ARBA00023125"/>
    </source>
</evidence>
<dbReference type="EMBL" id="CP019646">
    <property type="protein sequence ID" value="AQQ70833.1"/>
    <property type="molecule type" value="Genomic_DNA"/>
</dbReference>
<dbReference type="KEGG" id="pbas:SMSP2_01195"/>
<dbReference type="OrthoDB" id="9799835at2"/>
<dbReference type="GO" id="GO:0005829">
    <property type="term" value="C:cytosol"/>
    <property type="evidence" value="ECO:0007669"/>
    <property type="project" value="TreeGrafter"/>
</dbReference>
<dbReference type="PRINTS" id="PR01727">
    <property type="entry name" value="DNABINDINGHU"/>
</dbReference>
<dbReference type="STRING" id="1851148.SMSP2_01195"/>
<keyword evidence="2" id="KW-0238">DNA-binding</keyword>
<keyword evidence="5" id="KW-1185">Reference proteome</keyword>
<dbReference type="CDD" id="cd13836">
    <property type="entry name" value="IHF_B"/>
    <property type="match status" value="1"/>
</dbReference>
<dbReference type="AlphaFoldDB" id="A0A1Q2MDQ1"/>
<dbReference type="SUPFAM" id="SSF47729">
    <property type="entry name" value="IHF-like DNA-binding proteins"/>
    <property type="match status" value="1"/>
</dbReference>
<organism evidence="4 5">
    <name type="scientific">Limihaloglobus sulfuriphilus</name>
    <dbReference type="NCBI Taxonomy" id="1851148"/>
    <lineage>
        <taxon>Bacteria</taxon>
        <taxon>Pseudomonadati</taxon>
        <taxon>Planctomycetota</taxon>
        <taxon>Phycisphaerae</taxon>
        <taxon>Sedimentisphaerales</taxon>
        <taxon>Sedimentisphaeraceae</taxon>
        <taxon>Limihaloglobus</taxon>
    </lineage>
</organism>
<protein>
    <submittedName>
        <fullName evidence="4">Integration host factor subunit beta</fullName>
    </submittedName>
</protein>
<dbReference type="RefSeq" id="WP_146683067.1">
    <property type="nucleotide sequence ID" value="NZ_CP019646.1"/>
</dbReference>
<accession>A0A1Q2MDQ1</accession>
<evidence type="ECO:0000256" key="1">
    <source>
        <dbReference type="ARBA" id="ARBA00010529"/>
    </source>
</evidence>
<evidence type="ECO:0000313" key="4">
    <source>
        <dbReference type="EMBL" id="AQQ70833.1"/>
    </source>
</evidence>
<gene>
    <name evidence="4" type="primary">ihfB</name>
    <name evidence="4" type="ORF">SMSP2_01195</name>
</gene>
<evidence type="ECO:0000313" key="5">
    <source>
        <dbReference type="Proteomes" id="UP000188181"/>
    </source>
</evidence>
<proteinExistence type="inferred from homology"/>
<dbReference type="InterPro" id="IPR010992">
    <property type="entry name" value="IHF-like_DNA-bd_dom_sf"/>
</dbReference>
<dbReference type="Proteomes" id="UP000188181">
    <property type="component" value="Chromosome"/>
</dbReference>
<name>A0A1Q2MDQ1_9BACT</name>
<evidence type="ECO:0000256" key="3">
    <source>
        <dbReference type="RuleBase" id="RU003939"/>
    </source>
</evidence>
<comment type="similarity">
    <text evidence="1 3">Belongs to the bacterial histone-like protein family.</text>
</comment>
<dbReference type="InterPro" id="IPR000119">
    <property type="entry name" value="Hist_DNA-bd"/>
</dbReference>
<dbReference type="PANTHER" id="PTHR33175:SF2">
    <property type="entry name" value="INTEGRATION HOST FACTOR SUBUNIT ALPHA"/>
    <property type="match status" value="1"/>
</dbReference>
<dbReference type="Gene3D" id="4.10.520.10">
    <property type="entry name" value="IHF-like DNA-binding proteins"/>
    <property type="match status" value="1"/>
</dbReference>
<dbReference type="PANTHER" id="PTHR33175">
    <property type="entry name" value="DNA-BINDING PROTEIN HU"/>
    <property type="match status" value="1"/>
</dbReference>
<dbReference type="GO" id="GO:0003677">
    <property type="term" value="F:DNA binding"/>
    <property type="evidence" value="ECO:0007669"/>
    <property type="project" value="UniProtKB-KW"/>
</dbReference>
<dbReference type="GO" id="GO:0030527">
    <property type="term" value="F:structural constituent of chromatin"/>
    <property type="evidence" value="ECO:0007669"/>
    <property type="project" value="InterPro"/>
</dbReference>
<reference evidence="5" key="1">
    <citation type="submission" date="2017-02" db="EMBL/GenBank/DDBJ databases">
        <title>Comparative genomics and description of representatives of a novel lineage of planctomycetes thriving in anoxic sediments.</title>
        <authorList>
            <person name="Spring S."/>
            <person name="Bunk B."/>
            <person name="Sproer C."/>
        </authorList>
    </citation>
    <scope>NUCLEOTIDE SEQUENCE [LARGE SCALE GENOMIC DNA]</scope>
    <source>
        <strain evidence="5">SM-Chi-D1</strain>
    </source>
</reference>
<dbReference type="Pfam" id="PF00216">
    <property type="entry name" value="Bac_DNA_binding"/>
    <property type="match status" value="1"/>
</dbReference>